<dbReference type="EMBL" id="NMTQ01000030">
    <property type="protein sequence ID" value="PDX58459.1"/>
    <property type="molecule type" value="Genomic_DNA"/>
</dbReference>
<dbReference type="AlphaFoldDB" id="A0A2A6ZAP5"/>
<evidence type="ECO:0008006" key="4">
    <source>
        <dbReference type="Google" id="ProtNLM"/>
    </source>
</evidence>
<name>A0A2A6ZAP5_9FIRM</name>
<feature type="region of interest" description="Disordered" evidence="1">
    <location>
        <begin position="1"/>
        <end position="32"/>
    </location>
</feature>
<feature type="compositionally biased region" description="Basic and acidic residues" evidence="1">
    <location>
        <begin position="21"/>
        <end position="32"/>
    </location>
</feature>
<evidence type="ECO:0000313" key="2">
    <source>
        <dbReference type="EMBL" id="PDX58459.1"/>
    </source>
</evidence>
<comment type="caution">
    <text evidence="2">The sequence shown here is derived from an EMBL/GenBank/DDBJ whole genome shotgun (WGS) entry which is preliminary data.</text>
</comment>
<organism evidence="2 3">
    <name type="scientific">Faecalibacterium langellae</name>
    <dbReference type="NCBI Taxonomy" id="3435293"/>
    <lineage>
        <taxon>Bacteria</taxon>
        <taxon>Bacillati</taxon>
        <taxon>Bacillota</taxon>
        <taxon>Clostridia</taxon>
        <taxon>Eubacteriales</taxon>
        <taxon>Oscillospiraceae</taxon>
        <taxon>Faecalibacterium</taxon>
    </lineage>
</organism>
<feature type="compositionally biased region" description="Basic residues" evidence="1">
    <location>
        <begin position="1"/>
        <end position="11"/>
    </location>
</feature>
<gene>
    <name evidence="2" type="ORF">CGS46_08220</name>
</gene>
<proteinExistence type="predicted"/>
<feature type="compositionally biased region" description="Polar residues" evidence="1">
    <location>
        <begin position="408"/>
        <end position="417"/>
    </location>
</feature>
<accession>A0A2A6ZAP5</accession>
<protein>
    <recommendedName>
        <fullName evidence="4">Serine/arginine repetitive matrix protein 2</fullName>
    </recommendedName>
</protein>
<evidence type="ECO:0000256" key="1">
    <source>
        <dbReference type="SAM" id="MobiDB-lite"/>
    </source>
</evidence>
<evidence type="ECO:0000313" key="3">
    <source>
        <dbReference type="Proteomes" id="UP000220752"/>
    </source>
</evidence>
<sequence length="417" mass="47892">MAKRLTRHNGRAGKSGVYKSTHNDRTFDTEHASHIDSERIQQNIYWDCFRGATYPAQQDSEVSFADVERAFYLNRYSDYLDGQHERNAKRRHSERDRSVDDLLADKRFCPEETIYQIGTMEDSVSPDALLEIVGEFMMELERRFGEHIHVIDWALHLDEATPHIHERHVFDYVNRYGEVEPKQEKALEALGFELPDPEKKQGRTNNRKMVFDAVCRVILFDICRKHGLAVEEEPDPGNRGRSYLEKNDYIIQKQKKVIAEQETAIADKAEQLDAVTLRLADAEALIDEVTEIAYDKAVELVTDAVRAETQLQDEKIVSDYKDWCLAPERRYSPAEKGLIGKVLGKAQELIHKAAQKVLARVQAVLRKPEVRAAATKQIKEKARESVLAKLEQGKAEVARRDAERRAAQSATRHSVER</sequence>
<reference evidence="2 3" key="1">
    <citation type="journal article" date="2017" name="Front. Microbiol.">
        <title>New Insights into the Diversity of the Genus Faecalibacterium.</title>
        <authorList>
            <person name="Benevides L."/>
            <person name="Burman S."/>
            <person name="Martin R."/>
            <person name="Robert V."/>
            <person name="Thomas M."/>
            <person name="Miquel S."/>
            <person name="Chain F."/>
            <person name="Sokol H."/>
            <person name="Bermudez-Humaran L.G."/>
            <person name="Morrison M."/>
            <person name="Langella P."/>
            <person name="Azevedo V.A."/>
            <person name="Chatel J.M."/>
            <person name="Soares S."/>
        </authorList>
    </citation>
    <scope>NUCLEOTIDE SEQUENCE [LARGE SCALE GENOMIC DNA]</scope>
    <source>
        <strain evidence="3">CNCM I-4540</strain>
    </source>
</reference>
<keyword evidence="3" id="KW-1185">Reference proteome</keyword>
<dbReference type="Proteomes" id="UP000220752">
    <property type="component" value="Unassembled WGS sequence"/>
</dbReference>
<dbReference type="Gene3D" id="3.30.930.30">
    <property type="match status" value="1"/>
</dbReference>
<feature type="region of interest" description="Disordered" evidence="1">
    <location>
        <begin position="398"/>
        <end position="417"/>
    </location>
</feature>